<dbReference type="EMBL" id="CP051167">
    <property type="protein sequence ID" value="QIZ69341.1"/>
    <property type="molecule type" value="Genomic_DNA"/>
</dbReference>
<protein>
    <submittedName>
        <fullName evidence="1">Uncharacterized protein</fullName>
    </submittedName>
</protein>
<dbReference type="AlphaFoldDB" id="A0A6H1TS22"/>
<dbReference type="Proteomes" id="UP000500857">
    <property type="component" value="Chromosome"/>
</dbReference>
<accession>A0A6H1TS22</accession>
<keyword evidence="2" id="KW-1185">Reference proteome</keyword>
<gene>
    <name evidence="1" type="ORF">HCG48_01010</name>
</gene>
<evidence type="ECO:0000313" key="1">
    <source>
        <dbReference type="EMBL" id="QIZ69341.1"/>
    </source>
</evidence>
<dbReference type="RefSeq" id="WP_168567498.1">
    <property type="nucleotide sequence ID" value="NZ_CP051167.1"/>
</dbReference>
<reference evidence="1 2" key="1">
    <citation type="submission" date="2020-04" db="EMBL/GenBank/DDBJ databases">
        <authorList>
            <person name="Basu S."/>
            <person name="Maruthanayagam V."/>
            <person name="Chakraborty S."/>
            <person name="Pramanik A."/>
            <person name="Mukherjee J."/>
            <person name="Brink B."/>
        </authorList>
    </citation>
    <scope>NUCLEOTIDE SEQUENCE [LARGE SCALE GENOMIC DNA]</scope>
    <source>
        <strain evidence="1 2">AP17</strain>
    </source>
</reference>
<proteinExistence type="predicted"/>
<sequence length="97" mass="11204">MEVRKSSYSFPHGFDRISRVEVVQTFVKTIANLPTRSSFEAIARGLATAQLKDAQSCKMLAQLLTSIIIDLLWILKEYPRDRAVFKNHQYFLNKITK</sequence>
<dbReference type="KEGG" id="oxy:HCG48_01010"/>
<name>A0A6H1TS22_9CYAN</name>
<evidence type="ECO:0000313" key="2">
    <source>
        <dbReference type="Proteomes" id="UP000500857"/>
    </source>
</evidence>
<organism evidence="1 2">
    <name type="scientific">Oxynema aestuarii AP17</name>
    <dbReference type="NCBI Taxonomy" id="2064643"/>
    <lineage>
        <taxon>Bacteria</taxon>
        <taxon>Bacillati</taxon>
        <taxon>Cyanobacteriota</taxon>
        <taxon>Cyanophyceae</taxon>
        <taxon>Oscillatoriophycideae</taxon>
        <taxon>Oscillatoriales</taxon>
        <taxon>Oscillatoriaceae</taxon>
        <taxon>Oxynema</taxon>
        <taxon>Oxynema aestuarii</taxon>
    </lineage>
</organism>